<dbReference type="PANTHER" id="PTHR32322">
    <property type="entry name" value="INNER MEMBRANE TRANSPORTER"/>
    <property type="match status" value="1"/>
</dbReference>
<feature type="transmembrane region" description="Helical" evidence="5">
    <location>
        <begin position="31"/>
        <end position="55"/>
    </location>
</feature>
<dbReference type="InterPro" id="IPR037185">
    <property type="entry name" value="EmrE-like"/>
</dbReference>
<feature type="transmembrane region" description="Helical" evidence="5">
    <location>
        <begin position="61"/>
        <end position="82"/>
    </location>
</feature>
<dbReference type="InterPro" id="IPR050638">
    <property type="entry name" value="AA-Vitamin_Transporters"/>
</dbReference>
<protein>
    <recommendedName>
        <fullName evidence="6">EamA domain-containing protein</fullName>
    </recommendedName>
</protein>
<keyword evidence="3 5" id="KW-1133">Transmembrane helix</keyword>
<organism evidence="7">
    <name type="scientific">marine metagenome</name>
    <dbReference type="NCBI Taxonomy" id="408172"/>
    <lineage>
        <taxon>unclassified sequences</taxon>
        <taxon>metagenomes</taxon>
        <taxon>ecological metagenomes</taxon>
    </lineage>
</organism>
<accession>A0A382X4A5</accession>
<feature type="transmembrane region" description="Helical" evidence="5">
    <location>
        <begin position="94"/>
        <end position="115"/>
    </location>
</feature>
<sequence length="172" mass="18830">SYIWHYLNNKIKMNKFNINTGKKIKNSKKELIGYTSSLSAAISYGISAILAKIIVGQITTPLIASSFALFFGFFTLSIIFHKQLMNIKSIDKKTFLFLFLAGLASCIGVGAQYYAMNNAPVILVAPITGANALFAILFGSIFLKKIEKITPLTIIGAFMIIIGIIIIILSRA</sequence>
<feature type="non-terminal residue" evidence="7">
    <location>
        <position position="1"/>
    </location>
</feature>
<evidence type="ECO:0000256" key="2">
    <source>
        <dbReference type="ARBA" id="ARBA00022692"/>
    </source>
</evidence>
<evidence type="ECO:0000256" key="3">
    <source>
        <dbReference type="ARBA" id="ARBA00022989"/>
    </source>
</evidence>
<feature type="domain" description="EamA" evidence="6">
    <location>
        <begin position="32"/>
        <end position="168"/>
    </location>
</feature>
<keyword evidence="4 5" id="KW-0472">Membrane</keyword>
<evidence type="ECO:0000256" key="1">
    <source>
        <dbReference type="ARBA" id="ARBA00004141"/>
    </source>
</evidence>
<keyword evidence="2 5" id="KW-0812">Transmembrane</keyword>
<evidence type="ECO:0000259" key="6">
    <source>
        <dbReference type="Pfam" id="PF00892"/>
    </source>
</evidence>
<dbReference type="Pfam" id="PF00892">
    <property type="entry name" value="EamA"/>
    <property type="match status" value="1"/>
</dbReference>
<dbReference type="PANTHER" id="PTHR32322:SF2">
    <property type="entry name" value="EAMA DOMAIN-CONTAINING PROTEIN"/>
    <property type="match status" value="1"/>
</dbReference>
<feature type="transmembrane region" description="Helical" evidence="5">
    <location>
        <begin position="121"/>
        <end position="142"/>
    </location>
</feature>
<feature type="transmembrane region" description="Helical" evidence="5">
    <location>
        <begin position="149"/>
        <end position="169"/>
    </location>
</feature>
<evidence type="ECO:0000313" key="7">
    <source>
        <dbReference type="EMBL" id="SVD65700.1"/>
    </source>
</evidence>
<proteinExistence type="predicted"/>
<comment type="subcellular location">
    <subcellularLocation>
        <location evidence="1">Membrane</location>
        <topology evidence="1">Multi-pass membrane protein</topology>
    </subcellularLocation>
</comment>
<evidence type="ECO:0000256" key="5">
    <source>
        <dbReference type="SAM" id="Phobius"/>
    </source>
</evidence>
<reference evidence="7" key="1">
    <citation type="submission" date="2018-05" db="EMBL/GenBank/DDBJ databases">
        <authorList>
            <person name="Lanie J.A."/>
            <person name="Ng W.-L."/>
            <person name="Kazmierczak K.M."/>
            <person name="Andrzejewski T.M."/>
            <person name="Davidsen T.M."/>
            <person name="Wayne K.J."/>
            <person name="Tettelin H."/>
            <person name="Glass J.I."/>
            <person name="Rusch D."/>
            <person name="Podicherti R."/>
            <person name="Tsui H.-C.T."/>
            <person name="Winkler M.E."/>
        </authorList>
    </citation>
    <scope>NUCLEOTIDE SEQUENCE</scope>
</reference>
<dbReference type="EMBL" id="UINC01164710">
    <property type="protein sequence ID" value="SVD65700.1"/>
    <property type="molecule type" value="Genomic_DNA"/>
</dbReference>
<evidence type="ECO:0000256" key="4">
    <source>
        <dbReference type="ARBA" id="ARBA00023136"/>
    </source>
</evidence>
<gene>
    <name evidence="7" type="ORF">METZ01_LOCUS418554</name>
</gene>
<name>A0A382X4A5_9ZZZZ</name>
<dbReference type="SUPFAM" id="SSF103481">
    <property type="entry name" value="Multidrug resistance efflux transporter EmrE"/>
    <property type="match status" value="1"/>
</dbReference>
<dbReference type="InterPro" id="IPR000620">
    <property type="entry name" value="EamA_dom"/>
</dbReference>
<dbReference type="AlphaFoldDB" id="A0A382X4A5"/>
<dbReference type="GO" id="GO:0016020">
    <property type="term" value="C:membrane"/>
    <property type="evidence" value="ECO:0007669"/>
    <property type="project" value="UniProtKB-SubCell"/>
</dbReference>